<dbReference type="Pfam" id="PF01642">
    <property type="entry name" value="MM_CoA_mutase"/>
    <property type="match status" value="1"/>
</dbReference>
<dbReference type="PANTHER" id="PTHR48101:SF4">
    <property type="entry name" value="METHYLMALONYL-COA MUTASE, MITOCHONDRIAL"/>
    <property type="match status" value="1"/>
</dbReference>
<comment type="caution">
    <text evidence="3">The sequence shown here is derived from an EMBL/GenBank/DDBJ whole genome shotgun (WGS) entry which is preliminary data.</text>
</comment>
<dbReference type="Gene3D" id="3.20.20.240">
    <property type="entry name" value="Methylmalonyl-CoA mutase"/>
    <property type="match status" value="1"/>
</dbReference>
<feature type="domain" description="Methylmalonyl-CoA mutase alpha/beta chain catalytic" evidence="2">
    <location>
        <begin position="210"/>
        <end position="457"/>
    </location>
</feature>
<evidence type="ECO:0000256" key="1">
    <source>
        <dbReference type="ARBA" id="ARBA00011870"/>
    </source>
</evidence>
<dbReference type="GO" id="GO:0004494">
    <property type="term" value="F:methylmalonyl-CoA mutase activity"/>
    <property type="evidence" value="ECO:0007669"/>
    <property type="project" value="UniProtKB-EC"/>
</dbReference>
<evidence type="ECO:0000259" key="2">
    <source>
        <dbReference type="Pfam" id="PF01642"/>
    </source>
</evidence>
<dbReference type="Proteomes" id="UP000035763">
    <property type="component" value="Unassembled WGS sequence"/>
</dbReference>
<dbReference type="GO" id="GO:0031419">
    <property type="term" value="F:cobalamin binding"/>
    <property type="evidence" value="ECO:0007669"/>
    <property type="project" value="UniProtKB-KW"/>
</dbReference>
<dbReference type="AlphaFoldDB" id="W6JY12"/>
<protein>
    <submittedName>
        <fullName evidence="3">Methylmalonyl-CoA mutase small subunit (Mcm)</fullName>
        <ecNumber evidence="3">5.4.99.2</ecNumber>
    </submittedName>
</protein>
<dbReference type="OrthoDB" id="9762378at2"/>
<keyword evidence="4" id="KW-1185">Reference proteome</keyword>
<keyword evidence="3" id="KW-0413">Isomerase</keyword>
<dbReference type="InterPro" id="IPR006099">
    <property type="entry name" value="MeMalonylCoA_mutase_a/b_cat"/>
</dbReference>
<organism evidence="3 4">
    <name type="scientific">Nostocoides australiense Ben110</name>
    <dbReference type="NCBI Taxonomy" id="1193182"/>
    <lineage>
        <taxon>Bacteria</taxon>
        <taxon>Bacillati</taxon>
        <taxon>Actinomycetota</taxon>
        <taxon>Actinomycetes</taxon>
        <taxon>Micrococcales</taxon>
        <taxon>Intrasporangiaceae</taxon>
        <taxon>Nostocoides</taxon>
    </lineage>
</organism>
<dbReference type="Gene3D" id="1.10.196.20">
    <property type="match status" value="1"/>
</dbReference>
<comment type="subunit">
    <text evidence="1">Heterodimer of an alpha and a beta chain.</text>
</comment>
<dbReference type="InterPro" id="IPR024067">
    <property type="entry name" value="Me-malonyl-CoA_mutase_sm_su_N"/>
</dbReference>
<gene>
    <name evidence="3" type="primary">mutA</name>
    <name evidence="3" type="ORF">BN11_440002</name>
</gene>
<dbReference type="EC" id="5.4.99.2" evidence="3"/>
<dbReference type="CDD" id="cd03677">
    <property type="entry name" value="MM_CoA_mutase_beta"/>
    <property type="match status" value="1"/>
</dbReference>
<dbReference type="InterPro" id="IPR016176">
    <property type="entry name" value="Cbl-dep_enz_cat"/>
</dbReference>
<name>W6JY12_9MICO</name>
<dbReference type="PANTHER" id="PTHR48101">
    <property type="entry name" value="METHYLMALONYL-COA MUTASE, MITOCHONDRIAL-RELATED"/>
    <property type="match status" value="1"/>
</dbReference>
<dbReference type="SUPFAM" id="SSF51703">
    <property type="entry name" value="Cobalamin (vitamin B12)-dependent enzymes"/>
    <property type="match status" value="1"/>
</dbReference>
<reference evidence="3 4" key="1">
    <citation type="journal article" date="2013" name="ISME J.">
        <title>A metabolic model for members of the genus Tetrasphaera involved in enhanced biological phosphorus removal.</title>
        <authorList>
            <person name="Kristiansen R."/>
            <person name="Nguyen H.T.T."/>
            <person name="Saunders A.M."/>
            <person name="Nielsen J.L."/>
            <person name="Wimmer R."/>
            <person name="Le V.Q."/>
            <person name="McIlroy S.J."/>
            <person name="Petrovski S."/>
            <person name="Seviour R.J."/>
            <person name="Calteau A."/>
            <person name="Nielsen K.L."/>
            <person name="Nielsen P.H."/>
        </authorList>
    </citation>
    <scope>NUCLEOTIDE SEQUENCE [LARGE SCALE GENOMIC DNA]</scope>
    <source>
        <strain evidence="3 4">Ben110</strain>
    </source>
</reference>
<evidence type="ECO:0000313" key="4">
    <source>
        <dbReference type="Proteomes" id="UP000035763"/>
    </source>
</evidence>
<dbReference type="Gene3D" id="3.40.50.280">
    <property type="entry name" value="Cobalamin-binding domain"/>
    <property type="match status" value="1"/>
</dbReference>
<dbReference type="RefSeq" id="WP_048695016.1">
    <property type="nucleotide sequence ID" value="NZ_HG764815.1"/>
</dbReference>
<accession>W6JY12</accession>
<dbReference type="EMBL" id="CAJA01000379">
    <property type="protein sequence ID" value="CCH74413.1"/>
    <property type="molecule type" value="Genomic_DNA"/>
</dbReference>
<dbReference type="STRING" id="1193182.BN11_440002"/>
<proteinExistence type="predicted"/>
<sequence length="620" mass="63915">MSAAESMALAGEFPQQTHEDWQRLVAGVVNKSRAEDAKLTPEDAEASLRTTLSGGLVVDPLYQRSADAAAIGVPGAMPFTRGTGLRPADQPWDVRQLHDDPDANISRAAVLDDLEHGVTSVWVHVGADGVAPGDLAAVLADVKLDMAPVVVSSWDAQGDAAAALQSVLQGSPDVHGKGNYGLDPLGAAARTGAAADLAGLAGAVESLSGIPGMRAITVDARVYRDAGASAVDEVAYAVATGVAYLRALADAGVDAATAFGQIDFRVSATADQFLTIAALRALRRLWARVGEVCGVPEPERGARIHAVTSQRMFTRDDPWVNVLRSTLATFGACAGGADAITVLPYDTVAGLPEKFSRRLARNTQIVLADEANVGRVADPAGGSYYVEHLTADIAHGAWSAFQEIEKAGGMAAALASGSVAARIRSTRDEDGARLATRRLPITGVSMFPRTPQQPVARRQRAALAVSDKALAPQRDSVLYESLRNRAGAYAAAHGSAPGVALVALGARRDFGARETFASNLLAAGGVTATLYEGESAAADAAAAKPEVVVIASSPKGYAAHAAAAVEALRSAGIPRVLVAGRARELGETSVDGEIYDGMDVVAFLSDTLDRLGAPAEGAAQ</sequence>
<evidence type="ECO:0000313" key="3">
    <source>
        <dbReference type="EMBL" id="CCH74413.1"/>
    </source>
</evidence>